<dbReference type="PANTHER" id="PTHR33175:SF3">
    <property type="entry name" value="DNA-BINDING PROTEIN HU-BETA"/>
    <property type="match status" value="1"/>
</dbReference>
<keyword evidence="2" id="KW-0238">DNA-binding</keyword>
<proteinExistence type="inferred from homology"/>
<dbReference type="CDD" id="cd13831">
    <property type="entry name" value="HU"/>
    <property type="match status" value="1"/>
</dbReference>
<dbReference type="InterPro" id="IPR000119">
    <property type="entry name" value="Hist_DNA-bd"/>
</dbReference>
<sequence>MQKTDFIKAVAEKAGVSQKETKLVIDSALDVITEQLAKGEKVTLTGFGTFEVRHRQQREGVNPQTREKITIPETKTPGFSASSTLKEAVKGESA</sequence>
<dbReference type="Proteomes" id="UP000220922">
    <property type="component" value="Unassembled WGS sequence"/>
</dbReference>
<dbReference type="GO" id="GO:0030261">
    <property type="term" value="P:chromosome condensation"/>
    <property type="evidence" value="ECO:0007669"/>
    <property type="project" value="UniProtKB-KW"/>
</dbReference>
<dbReference type="PROSITE" id="PS00045">
    <property type="entry name" value="HISTONE_LIKE"/>
    <property type="match status" value="1"/>
</dbReference>
<dbReference type="GO" id="GO:0005829">
    <property type="term" value="C:cytosol"/>
    <property type="evidence" value="ECO:0007669"/>
    <property type="project" value="TreeGrafter"/>
</dbReference>
<comment type="similarity">
    <text evidence="3">Belongs to the bacterial histone-like protein family.</text>
</comment>
<keyword evidence="6" id="KW-1185">Reference proteome</keyword>
<keyword evidence="1" id="KW-0226">DNA condensation</keyword>
<dbReference type="OrthoDB" id="9799835at2"/>
<dbReference type="InterPro" id="IPR020816">
    <property type="entry name" value="Histone-like_DNA-bd_CS"/>
</dbReference>
<dbReference type="SUPFAM" id="SSF47729">
    <property type="entry name" value="IHF-like DNA-binding proteins"/>
    <property type="match status" value="1"/>
</dbReference>
<evidence type="ECO:0000256" key="4">
    <source>
        <dbReference type="SAM" id="MobiDB-lite"/>
    </source>
</evidence>
<evidence type="ECO:0000313" key="6">
    <source>
        <dbReference type="Proteomes" id="UP000220922"/>
    </source>
</evidence>
<organism evidence="5 6">
    <name type="scientific">Candidatus Chloroploca asiatica</name>
    <dbReference type="NCBI Taxonomy" id="1506545"/>
    <lineage>
        <taxon>Bacteria</taxon>
        <taxon>Bacillati</taxon>
        <taxon>Chloroflexota</taxon>
        <taxon>Chloroflexia</taxon>
        <taxon>Chloroflexales</taxon>
        <taxon>Chloroflexineae</taxon>
        <taxon>Oscillochloridaceae</taxon>
        <taxon>Candidatus Chloroploca</taxon>
    </lineage>
</organism>
<feature type="region of interest" description="Disordered" evidence="4">
    <location>
        <begin position="74"/>
        <end position="94"/>
    </location>
</feature>
<evidence type="ECO:0000256" key="3">
    <source>
        <dbReference type="RuleBase" id="RU003939"/>
    </source>
</evidence>
<protein>
    <submittedName>
        <fullName evidence="5">Integration host factor</fullName>
    </submittedName>
</protein>
<dbReference type="GO" id="GO:0030527">
    <property type="term" value="F:structural constituent of chromatin"/>
    <property type="evidence" value="ECO:0007669"/>
    <property type="project" value="InterPro"/>
</dbReference>
<name>A0A2H3KS37_9CHLR</name>
<evidence type="ECO:0000313" key="5">
    <source>
        <dbReference type="EMBL" id="PDV98055.1"/>
    </source>
</evidence>
<gene>
    <name evidence="5" type="ORF">A9Q02_02960</name>
</gene>
<evidence type="ECO:0000256" key="1">
    <source>
        <dbReference type="ARBA" id="ARBA00023067"/>
    </source>
</evidence>
<reference evidence="5 6" key="1">
    <citation type="submission" date="2016-05" db="EMBL/GenBank/DDBJ databases">
        <authorList>
            <person name="Lavstsen T."/>
            <person name="Jespersen J.S."/>
        </authorList>
    </citation>
    <scope>NUCLEOTIDE SEQUENCE [LARGE SCALE GENOMIC DNA]</scope>
    <source>
        <strain evidence="5 6">B7-9</strain>
    </source>
</reference>
<dbReference type="GO" id="GO:0003677">
    <property type="term" value="F:DNA binding"/>
    <property type="evidence" value="ECO:0007669"/>
    <property type="project" value="UniProtKB-KW"/>
</dbReference>
<evidence type="ECO:0000256" key="2">
    <source>
        <dbReference type="ARBA" id="ARBA00023125"/>
    </source>
</evidence>
<dbReference type="PRINTS" id="PR01727">
    <property type="entry name" value="DNABINDINGHU"/>
</dbReference>
<dbReference type="Gene3D" id="4.10.520.10">
    <property type="entry name" value="IHF-like DNA-binding proteins"/>
    <property type="match status" value="1"/>
</dbReference>
<dbReference type="PANTHER" id="PTHR33175">
    <property type="entry name" value="DNA-BINDING PROTEIN HU"/>
    <property type="match status" value="1"/>
</dbReference>
<comment type="caution">
    <text evidence="5">The sequence shown here is derived from an EMBL/GenBank/DDBJ whole genome shotgun (WGS) entry which is preliminary data.</text>
</comment>
<dbReference type="SMART" id="SM00411">
    <property type="entry name" value="BHL"/>
    <property type="match status" value="1"/>
</dbReference>
<dbReference type="AlphaFoldDB" id="A0A2H3KS37"/>
<dbReference type="InterPro" id="IPR010992">
    <property type="entry name" value="IHF-like_DNA-bd_dom_sf"/>
</dbReference>
<dbReference type="Pfam" id="PF00216">
    <property type="entry name" value="Bac_DNA_binding"/>
    <property type="match status" value="1"/>
</dbReference>
<dbReference type="RefSeq" id="WP_097653778.1">
    <property type="nucleotide sequence ID" value="NZ_LYXE01000110.1"/>
</dbReference>
<dbReference type="EMBL" id="LYXE01000110">
    <property type="protein sequence ID" value="PDV98055.1"/>
    <property type="molecule type" value="Genomic_DNA"/>
</dbReference>
<accession>A0A2H3KS37</accession>